<dbReference type="PANTHER" id="PTHR46696">
    <property type="entry name" value="P450, PUTATIVE (EUROFUNG)-RELATED"/>
    <property type="match status" value="1"/>
</dbReference>
<dbReference type="Proteomes" id="UP001165283">
    <property type="component" value="Unassembled WGS sequence"/>
</dbReference>
<keyword evidence="2" id="KW-0349">Heme</keyword>
<evidence type="ECO:0000256" key="2">
    <source>
        <dbReference type="RuleBase" id="RU000461"/>
    </source>
</evidence>
<dbReference type="PROSITE" id="PS00086">
    <property type="entry name" value="CYTOCHROME_P450"/>
    <property type="match status" value="1"/>
</dbReference>
<accession>A0ABT1A5R9</accession>
<keyword evidence="2" id="KW-0560">Oxidoreductase</keyword>
<gene>
    <name evidence="4" type="ORF">KDL28_25160</name>
</gene>
<dbReference type="Pfam" id="PF00067">
    <property type="entry name" value="p450"/>
    <property type="match status" value="1"/>
</dbReference>
<evidence type="ECO:0000313" key="4">
    <source>
        <dbReference type="EMBL" id="MCO1658358.1"/>
    </source>
</evidence>
<comment type="caution">
    <text evidence="4">The sequence shown here is derived from an EMBL/GenBank/DDBJ whole genome shotgun (WGS) entry which is preliminary data.</text>
</comment>
<name>A0ABT1A5R9_9PSEU</name>
<reference evidence="4" key="1">
    <citation type="submission" date="2021-04" db="EMBL/GenBank/DDBJ databases">
        <title>Pseudonocardia sp. nov., isolated from sandy soil of mangrove forest.</title>
        <authorList>
            <person name="Zan Z."/>
            <person name="Huang R."/>
            <person name="Liu W."/>
        </authorList>
    </citation>
    <scope>NUCLEOTIDE SEQUENCE</scope>
    <source>
        <strain evidence="4">S2-4</strain>
    </source>
</reference>
<dbReference type="InterPro" id="IPR002397">
    <property type="entry name" value="Cyt_P450_B"/>
</dbReference>
<feature type="compositionally biased region" description="Polar residues" evidence="3">
    <location>
        <begin position="86"/>
        <end position="95"/>
    </location>
</feature>
<dbReference type="PANTHER" id="PTHR46696:SF1">
    <property type="entry name" value="CYTOCHROME P450 YJIB-RELATED"/>
    <property type="match status" value="1"/>
</dbReference>
<keyword evidence="5" id="KW-1185">Reference proteome</keyword>
<dbReference type="RefSeq" id="WP_252442217.1">
    <property type="nucleotide sequence ID" value="NZ_JAGSOV010000053.1"/>
</dbReference>
<comment type="similarity">
    <text evidence="1 2">Belongs to the cytochrome P450 family.</text>
</comment>
<dbReference type="InterPro" id="IPR017972">
    <property type="entry name" value="Cyt_P450_CS"/>
</dbReference>
<dbReference type="PRINTS" id="PR00359">
    <property type="entry name" value="BP450"/>
</dbReference>
<evidence type="ECO:0000256" key="3">
    <source>
        <dbReference type="SAM" id="MobiDB-lite"/>
    </source>
</evidence>
<dbReference type="EMBL" id="JAGSOV010000053">
    <property type="protein sequence ID" value="MCO1658358.1"/>
    <property type="molecule type" value="Genomic_DNA"/>
</dbReference>
<dbReference type="Gene3D" id="1.10.630.10">
    <property type="entry name" value="Cytochrome P450"/>
    <property type="match status" value="1"/>
</dbReference>
<feature type="region of interest" description="Disordered" evidence="3">
    <location>
        <begin position="67"/>
        <end position="95"/>
    </location>
</feature>
<keyword evidence="2" id="KW-0408">Iron</keyword>
<evidence type="ECO:0000256" key="1">
    <source>
        <dbReference type="ARBA" id="ARBA00010617"/>
    </source>
</evidence>
<keyword evidence="2" id="KW-0503">Monooxygenase</keyword>
<evidence type="ECO:0000313" key="5">
    <source>
        <dbReference type="Proteomes" id="UP001165283"/>
    </source>
</evidence>
<dbReference type="InterPro" id="IPR036396">
    <property type="entry name" value="Cyt_P450_sf"/>
</dbReference>
<protein>
    <submittedName>
        <fullName evidence="4">Cytochrome P450</fullName>
    </submittedName>
</protein>
<dbReference type="InterPro" id="IPR001128">
    <property type="entry name" value="Cyt_P450"/>
</dbReference>
<organism evidence="4 5">
    <name type="scientific">Pseudonocardia humida</name>
    <dbReference type="NCBI Taxonomy" id="2800819"/>
    <lineage>
        <taxon>Bacteria</taxon>
        <taxon>Bacillati</taxon>
        <taxon>Actinomycetota</taxon>
        <taxon>Actinomycetes</taxon>
        <taxon>Pseudonocardiales</taxon>
        <taxon>Pseudonocardiaceae</taxon>
        <taxon>Pseudonocardia</taxon>
    </lineage>
</organism>
<proteinExistence type="inferred from homology"/>
<keyword evidence="2" id="KW-0479">Metal-binding</keyword>
<sequence>MAEPTPLDPFAPVGGPVAEHPEVHDRLRRAGPVVRVPAPAGGSVWIVTDHPIARAVLADPTFAKDPALAPTDWPGREPGLEPPASTVRSLTTTDGPQHRALRRVHAPLFTRRQIGSRRARMAEIARELLSGLAERSAAAGRPVDLVAEFLPHYPLLVVCDLLGIALPGVARAADAAAMTRGDAEHAHGGLAELQSLVERALAGADRTDSEVMRFAARARRELPDLRDDEIAYQLTGLVFAGQITTESFLGFLVAHHLADRAADRAGDGNGRDAALVAELLRIHPPAPFTLWRFTTAPVVLAGHHLPAGAPVLVDIEGIGTDPARFPDPHTADPHRPSAPDLAFGDGPHACVGAGLAQAEAQVLVEVLRSAFPQARLAVPFAQLRRDGTTARARRLAALPVWLDEPLAPR</sequence>
<dbReference type="SUPFAM" id="SSF48264">
    <property type="entry name" value="Cytochrome P450"/>
    <property type="match status" value="1"/>
</dbReference>
<dbReference type="PRINTS" id="PR00385">
    <property type="entry name" value="P450"/>
</dbReference>